<dbReference type="Proteomes" id="UP000255099">
    <property type="component" value="Unassembled WGS sequence"/>
</dbReference>
<dbReference type="GO" id="GO:0071453">
    <property type="term" value="P:cellular response to oxygen levels"/>
    <property type="evidence" value="ECO:0007669"/>
    <property type="project" value="TreeGrafter"/>
</dbReference>
<evidence type="ECO:0000313" key="1">
    <source>
        <dbReference type="EMBL" id="STT45309.1"/>
    </source>
</evidence>
<evidence type="ECO:0000313" key="2">
    <source>
        <dbReference type="Proteomes" id="UP000255099"/>
    </source>
</evidence>
<dbReference type="PANTHER" id="PTHR30083">
    <property type="entry name" value="TRANSCRIPTIONAL REGULATOR-RELATED"/>
    <property type="match status" value="1"/>
</dbReference>
<reference evidence="1 2" key="1">
    <citation type="submission" date="2018-06" db="EMBL/GenBank/DDBJ databases">
        <authorList>
            <consortium name="Pathogen Informatics"/>
            <person name="Doyle S."/>
        </authorList>
    </citation>
    <scope>NUCLEOTIDE SEQUENCE [LARGE SCALE GENOMIC DNA]</scope>
    <source>
        <strain evidence="1 2">NCTC9637</strain>
    </source>
</reference>
<protein>
    <submittedName>
        <fullName evidence="1">Putative phosphoadenosine phosphosulfate reductase family protein</fullName>
    </submittedName>
</protein>
<sequence length="95" mass="11797">MFLLDVMPERTAEHYRNKIAVYLRWYQTKGFPDDIPDEQENDLGCRDIPSWRRICKTLIKNDFWCRSLSFSPNKPRHYERYLQRMKERRKEWGIL</sequence>
<name>A0A377VST8_KLEPN</name>
<proteinExistence type="predicted"/>
<dbReference type="PANTHER" id="PTHR30083:SF0">
    <property type="entry name" value="3'-PHOSPHOADENOSINE 5'-PHOSPHOSULFATE SULFOTRANSFERASE (PAPS REDUCTASE)_FAD SYNTHETASE"/>
    <property type="match status" value="1"/>
</dbReference>
<dbReference type="RefSeq" id="WP_336654852.1">
    <property type="nucleotide sequence ID" value="NZ_JBBBSW010000656.1"/>
</dbReference>
<dbReference type="EMBL" id="UGLB01000002">
    <property type="protein sequence ID" value="STT45309.1"/>
    <property type="molecule type" value="Genomic_DNA"/>
</dbReference>
<gene>
    <name evidence="1" type="ORF">NCTC9637_00149</name>
</gene>
<organism evidence="1 2">
    <name type="scientific">Klebsiella pneumoniae</name>
    <dbReference type="NCBI Taxonomy" id="573"/>
    <lineage>
        <taxon>Bacteria</taxon>
        <taxon>Pseudomonadati</taxon>
        <taxon>Pseudomonadota</taxon>
        <taxon>Gammaproteobacteria</taxon>
        <taxon>Enterobacterales</taxon>
        <taxon>Enterobacteriaceae</taxon>
        <taxon>Klebsiella/Raoultella group</taxon>
        <taxon>Klebsiella</taxon>
        <taxon>Klebsiella pneumoniae complex</taxon>
    </lineage>
</organism>
<accession>A0A377VST8</accession>
<dbReference type="AlphaFoldDB" id="A0A377VST8"/>
<dbReference type="InterPro" id="IPR021845">
    <property type="entry name" value="DUF3440"/>
</dbReference>
<dbReference type="Pfam" id="PF11922">
    <property type="entry name" value="DUF3440"/>
    <property type="match status" value="1"/>
</dbReference>